<evidence type="ECO:0000313" key="2">
    <source>
        <dbReference type="Proteomes" id="UP000004322"/>
    </source>
</evidence>
<dbReference type="Proteomes" id="UP000004322">
    <property type="component" value="Unassembled WGS sequence"/>
</dbReference>
<name>G5JRN6_STRCG</name>
<dbReference type="EMBL" id="AEUV02000002">
    <property type="protein sequence ID" value="EHI75391.1"/>
    <property type="molecule type" value="Genomic_DNA"/>
</dbReference>
<sequence length="80" mass="9551">MSHLQYTAKSHHLQWNLKQLSKICHQLYRDYCPYSFKHRHNISLSKVSDQSLLVLLILQAELGIKSQRHFYRLCHLFPCG</sequence>
<organism evidence="1 2">
    <name type="scientific">Streptococcus criceti HS-6</name>
    <dbReference type="NCBI Taxonomy" id="873449"/>
    <lineage>
        <taxon>Bacteria</taxon>
        <taxon>Bacillati</taxon>
        <taxon>Bacillota</taxon>
        <taxon>Bacilli</taxon>
        <taxon>Lactobacillales</taxon>
        <taxon>Streptococcaceae</taxon>
        <taxon>Streptococcus</taxon>
    </lineage>
</organism>
<dbReference type="AlphaFoldDB" id="G5JRN6"/>
<comment type="caution">
    <text evidence="1">The sequence shown here is derived from an EMBL/GenBank/DDBJ whole genome shotgun (WGS) entry which is preliminary data.</text>
</comment>
<reference evidence="1" key="1">
    <citation type="submission" date="2011-07" db="EMBL/GenBank/DDBJ databases">
        <authorList>
            <person name="Stanhope M.J."/>
            <person name="Durkin A.S."/>
            <person name="Hostetler J."/>
            <person name="Kim M."/>
            <person name="Radune D."/>
            <person name="Singh I."/>
            <person name="Town C.D."/>
        </authorList>
    </citation>
    <scope>NUCLEOTIDE SEQUENCE [LARGE SCALE GENOMIC DNA]</scope>
    <source>
        <strain evidence="1">HS-6</strain>
    </source>
</reference>
<evidence type="ECO:0000313" key="1">
    <source>
        <dbReference type="EMBL" id="EHI75391.1"/>
    </source>
</evidence>
<gene>
    <name evidence="1" type="ORF">STRCR_2045</name>
</gene>
<evidence type="ECO:0008006" key="3">
    <source>
        <dbReference type="Google" id="ProtNLM"/>
    </source>
</evidence>
<accession>G5JRN6</accession>
<proteinExistence type="predicted"/>
<keyword evidence="2" id="KW-1185">Reference proteome</keyword>
<protein>
    <recommendedName>
        <fullName evidence="3">Transposase</fullName>
    </recommendedName>
</protein>